<comment type="pathway">
    <text evidence="10">Lipid metabolism; phospholipid metabolism.</text>
</comment>
<comment type="similarity">
    <text evidence="10">Belongs to the PlsY family.</text>
</comment>
<evidence type="ECO:0000256" key="2">
    <source>
        <dbReference type="ARBA" id="ARBA00022516"/>
    </source>
</evidence>
<dbReference type="Proteomes" id="UP000276260">
    <property type="component" value="Unassembled WGS sequence"/>
</dbReference>
<protein>
    <recommendedName>
        <fullName evidence="10">Glycerol-3-phosphate acyltransferase</fullName>
    </recommendedName>
    <alternativeName>
        <fullName evidence="10">Acyl-PO4 G3P acyltransferase</fullName>
    </alternativeName>
    <alternativeName>
        <fullName evidence="10">Acyl-phosphate--glycerol-3-phosphate acyltransferase</fullName>
    </alternativeName>
    <alternativeName>
        <fullName evidence="10">G3P acyltransferase</fullName>
        <shortName evidence="10">GPAT</shortName>
        <ecNumber evidence="10">2.3.1.275</ecNumber>
    </alternativeName>
    <alternativeName>
        <fullName evidence="10">Lysophosphatidic acid synthase</fullName>
        <shortName evidence="10">LPA synthase</shortName>
    </alternativeName>
</protein>
<keyword evidence="12" id="KW-1185">Reference proteome</keyword>
<evidence type="ECO:0000313" key="12">
    <source>
        <dbReference type="Proteomes" id="UP000276260"/>
    </source>
</evidence>
<organism evidence="11 12">
    <name type="scientific">Rheinheimera mesophila</name>
    <dbReference type="NCBI Taxonomy" id="1547515"/>
    <lineage>
        <taxon>Bacteria</taxon>
        <taxon>Pseudomonadati</taxon>
        <taxon>Pseudomonadota</taxon>
        <taxon>Gammaproteobacteria</taxon>
        <taxon>Chromatiales</taxon>
        <taxon>Chromatiaceae</taxon>
        <taxon>Rheinheimera</taxon>
    </lineage>
</organism>
<keyword evidence="3 10" id="KW-0808">Transferase</keyword>
<keyword evidence="11" id="KW-0012">Acyltransferase</keyword>
<keyword evidence="7 10" id="KW-0472">Membrane</keyword>
<accession>A0A3P3QL84</accession>
<dbReference type="RefSeq" id="WP_046519706.1">
    <property type="nucleotide sequence ID" value="NZ_LAVS01000016.1"/>
</dbReference>
<evidence type="ECO:0000256" key="4">
    <source>
        <dbReference type="ARBA" id="ARBA00022692"/>
    </source>
</evidence>
<comment type="catalytic activity">
    <reaction evidence="10">
        <text>an acyl phosphate + sn-glycerol 3-phosphate = a 1-acyl-sn-glycero-3-phosphate + phosphate</text>
        <dbReference type="Rhea" id="RHEA:34075"/>
        <dbReference type="ChEBI" id="CHEBI:43474"/>
        <dbReference type="ChEBI" id="CHEBI:57597"/>
        <dbReference type="ChEBI" id="CHEBI:57970"/>
        <dbReference type="ChEBI" id="CHEBI:59918"/>
        <dbReference type="EC" id="2.3.1.275"/>
    </reaction>
</comment>
<evidence type="ECO:0000256" key="5">
    <source>
        <dbReference type="ARBA" id="ARBA00022989"/>
    </source>
</evidence>
<dbReference type="EC" id="2.3.1.275" evidence="10"/>
<comment type="subcellular location">
    <subcellularLocation>
        <location evidence="10">Cell membrane</location>
        <topology evidence="10">Multi-pass membrane protein</topology>
    </subcellularLocation>
</comment>
<dbReference type="GO" id="GO:0008654">
    <property type="term" value="P:phospholipid biosynthetic process"/>
    <property type="evidence" value="ECO:0007669"/>
    <property type="project" value="UniProtKB-UniRule"/>
</dbReference>
<comment type="caution">
    <text evidence="11">The sequence shown here is derived from an EMBL/GenBank/DDBJ whole genome shotgun (WGS) entry which is preliminary data.</text>
</comment>
<evidence type="ECO:0000256" key="3">
    <source>
        <dbReference type="ARBA" id="ARBA00022679"/>
    </source>
</evidence>
<keyword evidence="1 10" id="KW-1003">Cell membrane</keyword>
<dbReference type="NCBIfam" id="TIGR00023">
    <property type="entry name" value="glycerol-3-phosphate 1-O-acyltransferase PlsY"/>
    <property type="match status" value="1"/>
</dbReference>
<dbReference type="HAMAP" id="MF_01043">
    <property type="entry name" value="PlsY"/>
    <property type="match status" value="1"/>
</dbReference>
<sequence>MTPTIAILMLLAYLSGSISSAIVVSRIFRLPDPRTHGSGNPGATNVLRLGGAFPASLVLVFDVLKGTIPVWGSYFLGVEAFYLGMIAVCACLGHIFPLFFGFKGGKAVATAFGSMMPIGLDLAGLLISTWMMLVGATGYSSLAALVTVGLAPVFTWFIKPLYTIPVSMLSLLIIVRHKDNIIRLWHGQETKVWHKNRKAKPEDPEQE</sequence>
<dbReference type="UniPathway" id="UPA00085"/>
<feature type="transmembrane region" description="Helical" evidence="10">
    <location>
        <begin position="80"/>
        <end position="102"/>
    </location>
</feature>
<dbReference type="Pfam" id="PF02660">
    <property type="entry name" value="G3P_acyltransf"/>
    <property type="match status" value="1"/>
</dbReference>
<feature type="transmembrane region" description="Helical" evidence="10">
    <location>
        <begin position="122"/>
        <end position="150"/>
    </location>
</feature>
<evidence type="ECO:0000256" key="9">
    <source>
        <dbReference type="ARBA" id="ARBA00023264"/>
    </source>
</evidence>
<dbReference type="GO" id="GO:0043772">
    <property type="term" value="F:acyl-phosphate glycerol-3-phosphate acyltransferase activity"/>
    <property type="evidence" value="ECO:0007669"/>
    <property type="project" value="UniProtKB-UniRule"/>
</dbReference>
<dbReference type="SMART" id="SM01207">
    <property type="entry name" value="G3P_acyltransf"/>
    <property type="match status" value="1"/>
</dbReference>
<keyword evidence="9 10" id="KW-1208">Phospholipid metabolism</keyword>
<feature type="transmembrane region" description="Helical" evidence="10">
    <location>
        <begin position="49"/>
        <end position="68"/>
    </location>
</feature>
<evidence type="ECO:0000256" key="10">
    <source>
        <dbReference type="HAMAP-Rule" id="MF_01043"/>
    </source>
</evidence>
<feature type="transmembrane region" description="Helical" evidence="10">
    <location>
        <begin position="156"/>
        <end position="175"/>
    </location>
</feature>
<feature type="transmembrane region" description="Helical" evidence="10">
    <location>
        <begin position="6"/>
        <end position="28"/>
    </location>
</feature>
<keyword evidence="2 10" id="KW-0444">Lipid biosynthesis</keyword>
<evidence type="ECO:0000256" key="1">
    <source>
        <dbReference type="ARBA" id="ARBA00022475"/>
    </source>
</evidence>
<dbReference type="PANTHER" id="PTHR30309">
    <property type="entry name" value="INNER MEMBRANE PROTEIN YGIH"/>
    <property type="match status" value="1"/>
</dbReference>
<keyword evidence="6 10" id="KW-0443">Lipid metabolism</keyword>
<name>A0A3P3QL84_9GAMM</name>
<reference evidence="11 12" key="1">
    <citation type="submission" date="2018-11" db="EMBL/GenBank/DDBJ databases">
        <title>Draft genome analysis of Rheinheimera mesophila isolated from an industrial waste site.</title>
        <authorList>
            <person name="Yu Q."/>
            <person name="Qi Y."/>
            <person name="Zhang H."/>
            <person name="Lu Y."/>
            <person name="Pu J."/>
        </authorList>
    </citation>
    <scope>NUCLEOTIDE SEQUENCE [LARGE SCALE GENOMIC DNA]</scope>
    <source>
        <strain evidence="11 12">IITR13</strain>
    </source>
</reference>
<dbReference type="AlphaFoldDB" id="A0A3P3QL84"/>
<keyword evidence="4 10" id="KW-0812">Transmembrane</keyword>
<evidence type="ECO:0000313" key="11">
    <source>
        <dbReference type="EMBL" id="RRJ21189.1"/>
    </source>
</evidence>
<dbReference type="PANTHER" id="PTHR30309:SF0">
    <property type="entry name" value="GLYCEROL-3-PHOSPHATE ACYLTRANSFERASE-RELATED"/>
    <property type="match status" value="1"/>
</dbReference>
<keyword evidence="5 10" id="KW-1133">Transmembrane helix</keyword>
<dbReference type="EMBL" id="RRCF01000002">
    <property type="protein sequence ID" value="RRJ21189.1"/>
    <property type="molecule type" value="Genomic_DNA"/>
</dbReference>
<evidence type="ECO:0000256" key="6">
    <source>
        <dbReference type="ARBA" id="ARBA00023098"/>
    </source>
</evidence>
<evidence type="ECO:0000256" key="7">
    <source>
        <dbReference type="ARBA" id="ARBA00023136"/>
    </source>
</evidence>
<comment type="subunit">
    <text evidence="10">Probably interacts with PlsX.</text>
</comment>
<dbReference type="InterPro" id="IPR003811">
    <property type="entry name" value="G3P_acylTferase_PlsY"/>
</dbReference>
<dbReference type="GO" id="GO:0005886">
    <property type="term" value="C:plasma membrane"/>
    <property type="evidence" value="ECO:0007669"/>
    <property type="project" value="UniProtKB-SubCell"/>
</dbReference>
<gene>
    <name evidence="10 11" type="primary">plsY</name>
    <name evidence="11" type="ORF">EIK76_09905</name>
</gene>
<proteinExistence type="inferred from homology"/>
<comment type="function">
    <text evidence="10">Catalyzes the transfer of an acyl group from acyl-phosphate (acyl-PO(4)) to glycerol-3-phosphate (G3P) to form lysophosphatidic acid (LPA). This enzyme utilizes acyl-phosphate as fatty acyl donor, but not acyl-CoA or acyl-ACP.</text>
</comment>
<evidence type="ECO:0000256" key="8">
    <source>
        <dbReference type="ARBA" id="ARBA00023209"/>
    </source>
</evidence>
<keyword evidence="8 10" id="KW-0594">Phospholipid biosynthesis</keyword>
<dbReference type="OrthoDB" id="9777124at2"/>